<dbReference type="PANTHER" id="PTHR12826:SF13">
    <property type="entry name" value="RNA-BINDING PROTEIN PNO1"/>
    <property type="match status" value="1"/>
</dbReference>
<reference evidence="4 5" key="1">
    <citation type="submission" date="2014-07" db="EMBL/GenBank/DDBJ databases">
        <title>Methanogenic archaea and the global carbon cycle.</title>
        <authorList>
            <person name="Henriksen J.R."/>
            <person name="Luke J."/>
            <person name="Reinhart S."/>
            <person name="Benedict M.N."/>
            <person name="Youngblut N.D."/>
            <person name="Metcalf M.E."/>
            <person name="Whitaker R.J."/>
            <person name="Metcalf W.W."/>
        </authorList>
    </citation>
    <scope>NUCLEOTIDE SEQUENCE [LARGE SCALE GENOMIC DNA]</scope>
    <source>
        <strain evidence="4 5">MM1</strain>
    </source>
</reference>
<dbReference type="PATRIC" id="fig|1434104.5.peg.1582"/>
<dbReference type="PANTHER" id="PTHR12826">
    <property type="entry name" value="RIBONUCLEASE Y"/>
    <property type="match status" value="1"/>
</dbReference>
<dbReference type="GO" id="GO:0003723">
    <property type="term" value="F:RNA binding"/>
    <property type="evidence" value="ECO:0007669"/>
    <property type="project" value="UniProtKB-UniRule"/>
</dbReference>
<dbReference type="KEGG" id="mmet:MCMEM_1451"/>
<dbReference type="InterPro" id="IPR036612">
    <property type="entry name" value="KH_dom_type_1_sf"/>
</dbReference>
<accession>A0A0E3X0S8</accession>
<dbReference type="PROSITE" id="PS50084">
    <property type="entry name" value="KH_TYPE_1"/>
    <property type="match status" value="1"/>
</dbReference>
<keyword evidence="5" id="KW-1185">Reference proteome</keyword>
<dbReference type="RefSeq" id="WP_048205589.1">
    <property type="nucleotide sequence ID" value="NZ_CP009518.1"/>
</dbReference>
<evidence type="ECO:0000256" key="2">
    <source>
        <dbReference type="PROSITE-ProRule" id="PRU00117"/>
    </source>
</evidence>
<dbReference type="STRING" id="1434104.MCMEM_1451"/>
<dbReference type="SUPFAM" id="SSF54791">
    <property type="entry name" value="Eukaryotic type KH-domain (KH-domain type I)"/>
    <property type="match status" value="2"/>
</dbReference>
<dbReference type="InterPro" id="IPR004088">
    <property type="entry name" value="KH_dom_type_1"/>
</dbReference>
<dbReference type="SMART" id="SM00322">
    <property type="entry name" value="KH"/>
    <property type="match status" value="2"/>
</dbReference>
<keyword evidence="1 2" id="KW-0694">RNA-binding</keyword>
<feature type="domain" description="K Homology" evidence="3">
    <location>
        <begin position="1"/>
        <end position="65"/>
    </location>
</feature>
<evidence type="ECO:0000313" key="4">
    <source>
        <dbReference type="EMBL" id="AKB85504.1"/>
    </source>
</evidence>
<dbReference type="Proteomes" id="UP000033048">
    <property type="component" value="Chromosome"/>
</dbReference>
<dbReference type="InterPro" id="IPR055211">
    <property type="entry name" value="KH_PNO1_2nd"/>
</dbReference>
<dbReference type="HOGENOM" id="CLU_064992_3_0_2"/>
<sequence>MTHIKVPQDRIGAIIGPKGSVKKMIEEKSTSELKIDSESGTIEIVPGDDPVGAMRAADVIQAIGRGFNPEKAYSFFDNDMLMLEIIDLSHAASTPKELLRLKGRIIGKGGKTREIAESLIGVKISVYGKTVSIIGDPEQVIIIRTAMEMLIDGANHGSVYSFLEKKKQDLMRAQLDSY</sequence>
<dbReference type="EMBL" id="CP009518">
    <property type="protein sequence ID" value="AKB85504.1"/>
    <property type="molecule type" value="Genomic_DNA"/>
</dbReference>
<dbReference type="Pfam" id="PF22891">
    <property type="entry name" value="KH_PNO1_2nd"/>
    <property type="match status" value="1"/>
</dbReference>
<dbReference type="Gene3D" id="3.30.1370.10">
    <property type="entry name" value="K Homology domain, type 1"/>
    <property type="match status" value="2"/>
</dbReference>
<dbReference type="NCBIfam" id="TIGR03665">
    <property type="entry name" value="arCOG04150"/>
    <property type="match status" value="1"/>
</dbReference>
<dbReference type="Pfam" id="PF00013">
    <property type="entry name" value="KH_1"/>
    <property type="match status" value="1"/>
</dbReference>
<proteinExistence type="predicted"/>
<dbReference type="CDD" id="cd22390">
    <property type="entry name" value="KH-I_Dim2p_like_rpt2"/>
    <property type="match status" value="1"/>
</dbReference>
<evidence type="ECO:0000259" key="3">
    <source>
        <dbReference type="SMART" id="SM00322"/>
    </source>
</evidence>
<dbReference type="GeneID" id="24894009"/>
<dbReference type="OrthoDB" id="7870at2157"/>
<dbReference type="InterPro" id="IPR019964">
    <property type="entry name" value="KH_domain_protein_archaea"/>
</dbReference>
<evidence type="ECO:0000256" key="1">
    <source>
        <dbReference type="ARBA" id="ARBA00022884"/>
    </source>
</evidence>
<organism evidence="4 5">
    <name type="scientific">Methanococcoides methylutens MM1</name>
    <dbReference type="NCBI Taxonomy" id="1434104"/>
    <lineage>
        <taxon>Archaea</taxon>
        <taxon>Methanobacteriati</taxon>
        <taxon>Methanobacteriota</taxon>
        <taxon>Stenosarchaea group</taxon>
        <taxon>Methanomicrobia</taxon>
        <taxon>Methanosarcinales</taxon>
        <taxon>Methanosarcinaceae</taxon>
        <taxon>Methanococcoides</taxon>
    </lineage>
</organism>
<dbReference type="CDD" id="cd22389">
    <property type="entry name" value="KH-I_Dim2p_like_rpt1"/>
    <property type="match status" value="1"/>
</dbReference>
<gene>
    <name evidence="4" type="ORF">MCMEM_1451</name>
</gene>
<name>A0A0E3X0S8_METMT</name>
<evidence type="ECO:0000313" key="5">
    <source>
        <dbReference type="Proteomes" id="UP000033048"/>
    </source>
</evidence>
<protein>
    <submittedName>
        <fullName evidence="4">Putative RNA-processing protein</fullName>
    </submittedName>
</protein>
<dbReference type="InterPro" id="IPR004087">
    <property type="entry name" value="KH_dom"/>
</dbReference>
<feature type="domain" description="K Homology" evidence="3">
    <location>
        <begin position="82"/>
        <end position="152"/>
    </location>
</feature>
<dbReference type="NCBIfam" id="NF010333">
    <property type="entry name" value="PRK13763.2-4"/>
    <property type="match status" value="1"/>
</dbReference>
<dbReference type="FunFam" id="3.30.1370.10:FF:000076">
    <property type="entry name" value="KH domain protein"/>
    <property type="match status" value="1"/>
</dbReference>
<dbReference type="AlphaFoldDB" id="A0A0E3X0S8"/>